<protein>
    <submittedName>
        <fullName evidence="2">Uncharacterized protein</fullName>
    </submittedName>
</protein>
<proteinExistence type="predicted"/>
<evidence type="ECO:0000313" key="2">
    <source>
        <dbReference type="EMBL" id="KAK3887568.1"/>
    </source>
</evidence>
<organism evidence="2 3">
    <name type="scientific">Petrolisthes cinctipes</name>
    <name type="common">Flat porcelain crab</name>
    <dbReference type="NCBI Taxonomy" id="88211"/>
    <lineage>
        <taxon>Eukaryota</taxon>
        <taxon>Metazoa</taxon>
        <taxon>Ecdysozoa</taxon>
        <taxon>Arthropoda</taxon>
        <taxon>Crustacea</taxon>
        <taxon>Multicrustacea</taxon>
        <taxon>Malacostraca</taxon>
        <taxon>Eumalacostraca</taxon>
        <taxon>Eucarida</taxon>
        <taxon>Decapoda</taxon>
        <taxon>Pleocyemata</taxon>
        <taxon>Anomura</taxon>
        <taxon>Galatheoidea</taxon>
        <taxon>Porcellanidae</taxon>
        <taxon>Petrolisthes</taxon>
    </lineage>
</organism>
<evidence type="ECO:0000256" key="1">
    <source>
        <dbReference type="SAM" id="MobiDB-lite"/>
    </source>
</evidence>
<keyword evidence="3" id="KW-1185">Reference proteome</keyword>
<dbReference type="AlphaFoldDB" id="A0AAE1GDF8"/>
<sequence length="248" mass="27683">MSLMEYEEFPDALIELHNMQPALQVAITTAHGYSAAGKRRGQWQSSTVSSAACSSPVSFIHSASSFQRQAHMAGTRPLHLHRSLHHTSPPPHSSTTRPVKRSITTSPTPSCHCTYRSRQACKLVWQVYPYFASSTCPMETAHRSRCISTSPPPSCRYARHATCPMAATHWSRCISTSPPPSCRCTCRGNSYGRHQQNKTGMPLCSHHLPTSHQPYRQSYLASFGIPHHWLNTERHYPLAYMSSTQGHG</sequence>
<accession>A0AAE1GDF8</accession>
<evidence type="ECO:0000313" key="3">
    <source>
        <dbReference type="Proteomes" id="UP001286313"/>
    </source>
</evidence>
<dbReference type="EMBL" id="JAWQEG010000621">
    <property type="protein sequence ID" value="KAK3887568.1"/>
    <property type="molecule type" value="Genomic_DNA"/>
</dbReference>
<dbReference type="Proteomes" id="UP001286313">
    <property type="component" value="Unassembled WGS sequence"/>
</dbReference>
<feature type="region of interest" description="Disordered" evidence="1">
    <location>
        <begin position="81"/>
        <end position="110"/>
    </location>
</feature>
<reference evidence="2" key="1">
    <citation type="submission" date="2023-10" db="EMBL/GenBank/DDBJ databases">
        <title>Genome assemblies of two species of porcelain crab, Petrolisthes cinctipes and Petrolisthes manimaculis (Anomura: Porcellanidae).</title>
        <authorList>
            <person name="Angst P."/>
        </authorList>
    </citation>
    <scope>NUCLEOTIDE SEQUENCE</scope>
    <source>
        <strain evidence="2">PB745_01</strain>
        <tissue evidence="2">Gill</tissue>
    </source>
</reference>
<comment type="caution">
    <text evidence="2">The sequence shown here is derived from an EMBL/GenBank/DDBJ whole genome shotgun (WGS) entry which is preliminary data.</text>
</comment>
<gene>
    <name evidence="2" type="ORF">Pcinc_008274</name>
</gene>
<name>A0AAE1GDF8_PETCI</name>